<evidence type="ECO:0000256" key="10">
    <source>
        <dbReference type="ARBA" id="ARBA00034138"/>
    </source>
</evidence>
<keyword evidence="6 15" id="KW-0663">Pyridoxal phosphate</keyword>
<accession>A0A1Y2EJA9</accession>
<keyword evidence="7" id="KW-0620">Polyamine biosynthesis</keyword>
<dbReference type="Gene3D" id="2.40.37.10">
    <property type="entry name" value="Lyase, Ornithine Decarboxylase, Chain A, domain 1"/>
    <property type="match status" value="1"/>
</dbReference>
<dbReference type="Proteomes" id="UP000193689">
    <property type="component" value="Unassembled WGS sequence"/>
</dbReference>
<feature type="modified residue" description="N6-(pyridoxal phosphate)lysine" evidence="15">
    <location>
        <position position="98"/>
    </location>
</feature>
<dbReference type="GO" id="GO:0005737">
    <property type="term" value="C:cytoplasm"/>
    <property type="evidence" value="ECO:0007669"/>
    <property type="project" value="UniProtKB-SubCell"/>
</dbReference>
<evidence type="ECO:0000256" key="3">
    <source>
        <dbReference type="ARBA" id="ARBA00008872"/>
    </source>
</evidence>
<dbReference type="SUPFAM" id="SSF51419">
    <property type="entry name" value="PLP-binding barrel"/>
    <property type="match status" value="1"/>
</dbReference>
<organism evidence="17 18">
    <name type="scientific">Pseudomassariella vexata</name>
    <dbReference type="NCBI Taxonomy" id="1141098"/>
    <lineage>
        <taxon>Eukaryota</taxon>
        <taxon>Fungi</taxon>
        <taxon>Dikarya</taxon>
        <taxon>Ascomycota</taxon>
        <taxon>Pezizomycotina</taxon>
        <taxon>Sordariomycetes</taxon>
        <taxon>Xylariomycetidae</taxon>
        <taxon>Amphisphaeriales</taxon>
        <taxon>Pseudomassariaceae</taxon>
        <taxon>Pseudomassariella</taxon>
    </lineage>
</organism>
<evidence type="ECO:0000313" key="17">
    <source>
        <dbReference type="EMBL" id="ORY71649.1"/>
    </source>
</evidence>
<dbReference type="InterPro" id="IPR029066">
    <property type="entry name" value="PLP-binding_barrel"/>
</dbReference>
<evidence type="ECO:0000256" key="8">
    <source>
        <dbReference type="ARBA" id="ARBA00023239"/>
    </source>
</evidence>
<dbReference type="PRINTS" id="PR01179">
    <property type="entry name" value="ODADCRBXLASE"/>
</dbReference>
<name>A0A1Y2EJA9_9PEZI</name>
<dbReference type="PROSITE" id="PS00878">
    <property type="entry name" value="ODR_DC_2_1"/>
    <property type="match status" value="1"/>
</dbReference>
<comment type="pathway">
    <text evidence="9">Amine and polyamine biosynthesis; putrescine biosynthesis via L-ornithine pathway; putrescine from L-ornithine: step 1/1.</text>
</comment>
<evidence type="ECO:0000256" key="14">
    <source>
        <dbReference type="ARBA" id="ARBA00049127"/>
    </source>
</evidence>
<proteinExistence type="inferred from homology"/>
<dbReference type="InterPro" id="IPR022644">
    <property type="entry name" value="De-COase2_N"/>
</dbReference>
<evidence type="ECO:0000256" key="1">
    <source>
        <dbReference type="ARBA" id="ARBA00001933"/>
    </source>
</evidence>
<dbReference type="PRINTS" id="PR01182">
    <property type="entry name" value="ORNDCRBXLASE"/>
</dbReference>
<reference evidence="17 18" key="1">
    <citation type="submission" date="2016-07" db="EMBL/GenBank/DDBJ databases">
        <title>Pervasive Adenine N6-methylation of Active Genes in Fungi.</title>
        <authorList>
            <consortium name="DOE Joint Genome Institute"/>
            <person name="Mondo S.J."/>
            <person name="Dannebaum R.O."/>
            <person name="Kuo R.C."/>
            <person name="Labutti K."/>
            <person name="Haridas S."/>
            <person name="Kuo A."/>
            <person name="Salamov A."/>
            <person name="Ahrendt S.R."/>
            <person name="Lipzen A."/>
            <person name="Sullivan W."/>
            <person name="Andreopoulos W.B."/>
            <person name="Clum A."/>
            <person name="Lindquist E."/>
            <person name="Daum C."/>
            <person name="Ramamoorthy G.K."/>
            <person name="Gryganskyi A."/>
            <person name="Culley D."/>
            <person name="Magnuson J.K."/>
            <person name="James T.Y."/>
            <person name="O'Malley M.A."/>
            <person name="Stajich J.E."/>
            <person name="Spatafora J.W."/>
            <person name="Visel A."/>
            <person name="Grigoriev I.V."/>
        </authorList>
    </citation>
    <scope>NUCLEOTIDE SEQUENCE [LARGE SCALE GENOMIC DNA]</scope>
    <source>
        <strain evidence="17 18">CBS 129021</strain>
    </source>
</reference>
<dbReference type="EC" id="4.1.1.17" evidence="10"/>
<keyword evidence="4" id="KW-0963">Cytoplasm</keyword>
<dbReference type="InterPro" id="IPR009006">
    <property type="entry name" value="Ala_racemase/Decarboxylase_C"/>
</dbReference>
<sequence length="450" mass="49867">MVMATAVVEQFAPVIFKNNHALNDFKKNPFLEHHHNGAVFAKHLIGDALRRRVEGIDHESCEPGDEDTFFVGDLGEVYRQHMRWKKNLPRVKPFYAVKCNPDPRVIQLLAGLGTGFDCASKSEIEQVLDMGVEPERIIYAQPCKTNSYVRYVASKGVKQMTFDNADELRKIAKLFPDAELYLRILTDDSSSLCRLSLKFGASLDTTDDLLALAKELGLNVVGVSFHVGSGASDPMAFLKAVQDADVVFKQAYAHGFDLKTLDVGGGFIGDTFEDMASVLRDALDEYVPPHVNIIAEPGRYYVSSAFTIACNIIARRTIQDPATGEASYMTYINDGLYGNFSSIMFDHQQPVAKVLRTGQRTLYNTPSAEAFPEGVDAGIEHSIWGPTCDGIDRITESIRFKQELDVGDWLYFEDMGAYTKCSATKFNGFSDAHDVIYVCSELGARALLGM</sequence>
<dbReference type="OrthoDB" id="5034579at2759"/>
<dbReference type="PANTHER" id="PTHR11482:SF6">
    <property type="entry name" value="ORNITHINE DECARBOXYLASE 1-RELATED"/>
    <property type="match status" value="1"/>
</dbReference>
<evidence type="ECO:0000256" key="7">
    <source>
        <dbReference type="ARBA" id="ARBA00023115"/>
    </source>
</evidence>
<keyword evidence="18" id="KW-1185">Reference proteome</keyword>
<keyword evidence="8" id="KW-0456">Lyase</keyword>
<comment type="subcellular location">
    <subcellularLocation>
        <location evidence="2">Cytoplasm</location>
    </subcellularLocation>
</comment>
<dbReference type="SUPFAM" id="SSF50621">
    <property type="entry name" value="Alanine racemase C-terminal domain-like"/>
    <property type="match status" value="1"/>
</dbReference>
<dbReference type="RefSeq" id="XP_040721241.1">
    <property type="nucleotide sequence ID" value="XM_040854933.1"/>
</dbReference>
<dbReference type="CDD" id="cd00622">
    <property type="entry name" value="PLPDE_III_ODC"/>
    <property type="match status" value="1"/>
</dbReference>
<dbReference type="InterPro" id="IPR022653">
    <property type="entry name" value="De-COase2_pyr-phos_BS"/>
</dbReference>
<dbReference type="GO" id="GO:0033387">
    <property type="term" value="P:putrescine biosynthetic process from arginine, via ornithine"/>
    <property type="evidence" value="ECO:0007669"/>
    <property type="project" value="TreeGrafter"/>
</dbReference>
<dbReference type="PANTHER" id="PTHR11482">
    <property type="entry name" value="ARGININE/DIAMINOPIMELATE/ORNITHINE DECARBOXYLASE"/>
    <property type="match status" value="1"/>
</dbReference>
<evidence type="ECO:0000259" key="16">
    <source>
        <dbReference type="Pfam" id="PF02784"/>
    </source>
</evidence>
<dbReference type="GeneID" id="63771145"/>
<comment type="caution">
    <text evidence="17">The sequence shown here is derived from an EMBL/GenBank/DDBJ whole genome shotgun (WGS) entry which is preliminary data.</text>
</comment>
<dbReference type="GO" id="GO:0004586">
    <property type="term" value="F:ornithine decarboxylase activity"/>
    <property type="evidence" value="ECO:0007669"/>
    <property type="project" value="UniProtKB-EC"/>
</dbReference>
<dbReference type="FunFam" id="3.20.20.10:FF:000005">
    <property type="entry name" value="Ornithine decarboxylase"/>
    <property type="match status" value="1"/>
</dbReference>
<comment type="cofactor">
    <cofactor evidence="1 15">
        <name>pyridoxal 5'-phosphate</name>
        <dbReference type="ChEBI" id="CHEBI:597326"/>
    </cofactor>
</comment>
<dbReference type="FunFam" id="2.40.37.10:FF:000010">
    <property type="entry name" value="Ornithine decarboxylase"/>
    <property type="match status" value="1"/>
</dbReference>
<dbReference type="InParanoid" id="A0A1Y2EJA9"/>
<evidence type="ECO:0000256" key="11">
    <source>
        <dbReference type="ARBA" id="ARBA00037173"/>
    </source>
</evidence>
<protein>
    <recommendedName>
        <fullName evidence="12">Ornithine decarboxylase</fullName>
        <ecNumber evidence="10">4.1.1.17</ecNumber>
    </recommendedName>
</protein>
<evidence type="ECO:0000256" key="2">
    <source>
        <dbReference type="ARBA" id="ARBA00004496"/>
    </source>
</evidence>
<dbReference type="Gene3D" id="3.20.20.10">
    <property type="entry name" value="Alanine racemase"/>
    <property type="match status" value="1"/>
</dbReference>
<feature type="active site" description="Proton donor" evidence="15">
    <location>
        <position position="388"/>
    </location>
</feature>
<dbReference type="InterPro" id="IPR000183">
    <property type="entry name" value="Orn/DAP/Arg_de-COase"/>
</dbReference>
<comment type="subunit">
    <text evidence="13">Homodimer. Only the dimer is catalytically active, as the active sites are constructed of residues from both monomers.</text>
</comment>
<keyword evidence="5" id="KW-0210">Decarboxylase</keyword>
<dbReference type="AlphaFoldDB" id="A0A1Y2EJA9"/>
<evidence type="ECO:0000256" key="12">
    <source>
        <dbReference type="ARBA" id="ARBA00039485"/>
    </source>
</evidence>
<dbReference type="InterPro" id="IPR002433">
    <property type="entry name" value="Orn_de-COase"/>
</dbReference>
<dbReference type="EMBL" id="MCFJ01000001">
    <property type="protein sequence ID" value="ORY71649.1"/>
    <property type="molecule type" value="Genomic_DNA"/>
</dbReference>
<comment type="catalytic activity">
    <reaction evidence="14">
        <text>L-ornithine + H(+) = putrescine + CO2</text>
        <dbReference type="Rhea" id="RHEA:22964"/>
        <dbReference type="ChEBI" id="CHEBI:15378"/>
        <dbReference type="ChEBI" id="CHEBI:16526"/>
        <dbReference type="ChEBI" id="CHEBI:46911"/>
        <dbReference type="ChEBI" id="CHEBI:326268"/>
        <dbReference type="EC" id="4.1.1.17"/>
    </reaction>
</comment>
<dbReference type="STRING" id="1141098.A0A1Y2EJA9"/>
<dbReference type="Pfam" id="PF02784">
    <property type="entry name" value="Orn_Arg_deC_N"/>
    <property type="match status" value="1"/>
</dbReference>
<evidence type="ECO:0000256" key="5">
    <source>
        <dbReference type="ARBA" id="ARBA00022793"/>
    </source>
</evidence>
<gene>
    <name evidence="17" type="ORF">BCR38DRAFT_330132</name>
</gene>
<comment type="similarity">
    <text evidence="3">Belongs to the Orn/Lys/Arg decarboxylase class-II family.</text>
</comment>
<evidence type="ECO:0000256" key="4">
    <source>
        <dbReference type="ARBA" id="ARBA00022490"/>
    </source>
</evidence>
<feature type="domain" description="Orn/DAP/Arg decarboxylase 2 N-terminal" evidence="16">
    <location>
        <begin position="74"/>
        <end position="303"/>
    </location>
</feature>
<evidence type="ECO:0000256" key="9">
    <source>
        <dbReference type="ARBA" id="ARBA00034115"/>
    </source>
</evidence>
<evidence type="ECO:0000256" key="6">
    <source>
        <dbReference type="ARBA" id="ARBA00022898"/>
    </source>
</evidence>
<comment type="function">
    <text evidence="11">Catalyzes the first and rate-limiting step of polyamine biosynthesis that converts ornithine into putrescine, which is the precursor for the polyamines, spermidine and spermine. Polyamines are essential for cell proliferation and are implicated in cellular processes, ranging from DNA replication to apoptosis.</text>
</comment>
<dbReference type="FunCoup" id="A0A1Y2EJA9">
    <property type="interactions" value="1443"/>
</dbReference>
<evidence type="ECO:0000256" key="15">
    <source>
        <dbReference type="PIRSR" id="PIRSR600183-50"/>
    </source>
</evidence>
<evidence type="ECO:0000313" key="18">
    <source>
        <dbReference type="Proteomes" id="UP000193689"/>
    </source>
</evidence>
<evidence type="ECO:0000256" key="13">
    <source>
        <dbReference type="ARBA" id="ARBA00046672"/>
    </source>
</evidence>